<comment type="caution">
    <text evidence="11">The sequence shown here is derived from an EMBL/GenBank/DDBJ whole genome shotgun (WGS) entry which is preliminary data.</text>
</comment>
<dbReference type="OrthoDB" id="1733909at2759"/>
<evidence type="ECO:0000256" key="3">
    <source>
        <dbReference type="ARBA" id="ARBA00019981"/>
    </source>
</evidence>
<gene>
    <name evidence="11" type="ORF">A6R68_02553</name>
</gene>
<evidence type="ECO:0000256" key="6">
    <source>
        <dbReference type="ARBA" id="ARBA00030005"/>
    </source>
</evidence>
<evidence type="ECO:0000256" key="8">
    <source>
        <dbReference type="ARBA" id="ARBA00037436"/>
    </source>
</evidence>
<dbReference type="AlphaFoldDB" id="A0A1A6GSM6"/>
<reference evidence="11 12" key="1">
    <citation type="submission" date="2016-06" db="EMBL/GenBank/DDBJ databases">
        <title>The Draft Genome Sequence and Annotation of the Desert Woodrat Neotoma lepida.</title>
        <authorList>
            <person name="Campbell M."/>
            <person name="Oakeson K.F."/>
            <person name="Yandell M."/>
            <person name="Halpert J.R."/>
            <person name="Dearing D."/>
        </authorList>
    </citation>
    <scope>NUCLEOTIDE SEQUENCE [LARGE SCALE GENOMIC DNA]</scope>
    <source>
        <strain evidence="11">417</strain>
        <tissue evidence="11">Liver</tissue>
    </source>
</reference>
<proteinExistence type="inferred from homology"/>
<comment type="similarity">
    <text evidence="1">Belongs to the chaperonin (HSP60) family.</text>
</comment>
<dbReference type="EMBL" id="LZPO01075856">
    <property type="protein sequence ID" value="OBS68909.1"/>
    <property type="molecule type" value="Genomic_DNA"/>
</dbReference>
<dbReference type="InterPro" id="IPR027409">
    <property type="entry name" value="GroEL-like_apical_dom_sf"/>
</dbReference>
<keyword evidence="4" id="KW-0143">Chaperone</keyword>
<comment type="function">
    <text evidence="8">Chaperonin implicated in mitochondrial protein import and macromolecular assembly. Together with Hsp10, facilitates the correct folding of imported proteins. May also prevent misfolding and promote the refolding and proper assembly of unfolded polypeptides generated under stress conditions in the mitochondrial matrix. The functional units of these chaperonins consist of heptameric rings of the large subunit Hsp60, which function as a back-to-back double ring. In a cyclic reaction, Hsp60 ring complexes bind one unfolded substrate protein per ring, followed by the binding of ATP and association with 2 heptameric rings of the co-chaperonin Hsp10. This leads to sequestration of the substrate protein in the inner cavity of Hsp60 where, for a certain period of time, it can fold undisturbed by other cell components. Synchronous hydrolysis of ATP in all Hsp60 subunits results in the dissociation of the chaperonin rings and the release of ADP and the folded substrate protein.</text>
</comment>
<evidence type="ECO:0000256" key="4">
    <source>
        <dbReference type="ARBA" id="ARBA00023186"/>
    </source>
</evidence>
<evidence type="ECO:0000256" key="2">
    <source>
        <dbReference type="ARBA" id="ARBA00012198"/>
    </source>
</evidence>
<evidence type="ECO:0000256" key="1">
    <source>
        <dbReference type="ARBA" id="ARBA00006607"/>
    </source>
</evidence>
<dbReference type="SUPFAM" id="SSF52029">
    <property type="entry name" value="GroEL apical domain-like"/>
    <property type="match status" value="1"/>
</dbReference>
<evidence type="ECO:0000256" key="5">
    <source>
        <dbReference type="ARBA" id="ARBA00029756"/>
    </source>
</evidence>
<organism evidence="11 12">
    <name type="scientific">Neotoma lepida</name>
    <name type="common">Desert woodrat</name>
    <dbReference type="NCBI Taxonomy" id="56216"/>
    <lineage>
        <taxon>Eukaryota</taxon>
        <taxon>Metazoa</taxon>
        <taxon>Chordata</taxon>
        <taxon>Craniata</taxon>
        <taxon>Vertebrata</taxon>
        <taxon>Euteleostomi</taxon>
        <taxon>Mammalia</taxon>
        <taxon>Eutheria</taxon>
        <taxon>Euarchontoglires</taxon>
        <taxon>Glires</taxon>
        <taxon>Rodentia</taxon>
        <taxon>Myomorpha</taxon>
        <taxon>Muroidea</taxon>
        <taxon>Cricetidae</taxon>
        <taxon>Neotominae</taxon>
        <taxon>Neotoma</taxon>
    </lineage>
</organism>
<dbReference type="FunFam" id="3.50.7.10:FF:000001">
    <property type="entry name" value="60 kDa chaperonin"/>
    <property type="match status" value="1"/>
</dbReference>
<dbReference type="GO" id="GO:0042026">
    <property type="term" value="P:protein refolding"/>
    <property type="evidence" value="ECO:0007669"/>
    <property type="project" value="InterPro"/>
</dbReference>
<dbReference type="InterPro" id="IPR001844">
    <property type="entry name" value="Cpn60/GroEL"/>
</dbReference>
<dbReference type="STRING" id="56216.A0A1A6GSM6"/>
<evidence type="ECO:0000256" key="10">
    <source>
        <dbReference type="ARBA" id="ARBA00078324"/>
    </source>
</evidence>
<name>A0A1A6GSM6_NEOLE</name>
<dbReference type="GO" id="GO:0140662">
    <property type="term" value="F:ATP-dependent protein folding chaperone"/>
    <property type="evidence" value="ECO:0007669"/>
    <property type="project" value="InterPro"/>
</dbReference>
<accession>A0A1A6GSM6</accession>
<dbReference type="Gene3D" id="3.30.260.10">
    <property type="entry name" value="TCP-1-like chaperonin intermediate domain"/>
    <property type="match status" value="1"/>
</dbReference>
<evidence type="ECO:0000256" key="7">
    <source>
        <dbReference type="ARBA" id="ARBA00031799"/>
    </source>
</evidence>
<evidence type="ECO:0000256" key="9">
    <source>
        <dbReference type="ARBA" id="ARBA00046475"/>
    </source>
</evidence>
<protein>
    <recommendedName>
        <fullName evidence="3">60 kDa heat shock protein, mitochondrial</fullName>
        <ecNumber evidence="2">5.6.1.7</ecNumber>
    </recommendedName>
    <alternativeName>
        <fullName evidence="5">60 kDa chaperonin</fullName>
    </alternativeName>
    <alternativeName>
        <fullName evidence="7">Chaperonin 60</fullName>
    </alternativeName>
    <alternativeName>
        <fullName evidence="6">Heat shock protein 60</fullName>
    </alternativeName>
    <alternativeName>
        <fullName evidence="10">Mitochondrial matrix protein P1</fullName>
    </alternativeName>
</protein>
<dbReference type="Proteomes" id="UP000092124">
    <property type="component" value="Unassembled WGS sequence"/>
</dbReference>
<evidence type="ECO:0000313" key="11">
    <source>
        <dbReference type="EMBL" id="OBS68909.1"/>
    </source>
</evidence>
<comment type="subunit">
    <text evidence="9">Homoheptamer arranged in a ring structure. The functional units of these chaperonins consist of heptameric rings of the large subunit Hsp60, which function as a back-to-back double ring. Interacts with 2 heptameric Hsp10 rings to form the symmetrical football complex. Interacts with HRAS. Interacts with ATAD3A. Interacts with ETFBKMT and EEF1AKMT3. Interacts with MFHAS1.</text>
</comment>
<dbReference type="Gene3D" id="3.50.7.10">
    <property type="entry name" value="GroEL"/>
    <property type="match status" value="2"/>
</dbReference>
<dbReference type="PANTHER" id="PTHR45633">
    <property type="entry name" value="60 KDA HEAT SHOCK PROTEIN, MITOCHONDRIAL"/>
    <property type="match status" value="1"/>
</dbReference>
<dbReference type="InterPro" id="IPR027410">
    <property type="entry name" value="TCP-1-like_intermed_sf"/>
</dbReference>
<sequence length="158" mass="17275">MKLDRGYISPYFINTSKGQKCGFQDAYVLLSEKKISSVQSIVLALEIANATQKPFVTTAEDMDVKALSMLVLNRLKVGLQVVTVKAPGFGDNRKNQLKDMAIATDDAKKSDKAQIEKCIQEITEQLDITTSEYEKEKLNEGLAKLSDGVAVLKVGGTS</sequence>
<keyword evidence="12" id="KW-1185">Reference proteome</keyword>
<dbReference type="EC" id="5.6.1.7" evidence="2"/>
<evidence type="ECO:0000313" key="12">
    <source>
        <dbReference type="Proteomes" id="UP000092124"/>
    </source>
</evidence>